<evidence type="ECO:0000313" key="3">
    <source>
        <dbReference type="Proteomes" id="UP000501690"/>
    </source>
</evidence>
<accession>A0A4D6NQD7</accession>
<feature type="region of interest" description="Disordered" evidence="1">
    <location>
        <begin position="70"/>
        <end position="103"/>
    </location>
</feature>
<dbReference type="AlphaFoldDB" id="A0A4D6NQD7"/>
<reference evidence="2 3" key="1">
    <citation type="submission" date="2019-04" db="EMBL/GenBank/DDBJ databases">
        <title>An improved genome assembly and genetic linkage map for asparagus bean, Vigna unguiculata ssp. sesquipedialis.</title>
        <authorList>
            <person name="Xia Q."/>
            <person name="Zhang R."/>
            <person name="Dong Y."/>
        </authorList>
    </citation>
    <scope>NUCLEOTIDE SEQUENCE [LARGE SCALE GENOMIC DNA]</scope>
    <source>
        <tissue evidence="2">Leaf</tissue>
    </source>
</reference>
<proteinExistence type="predicted"/>
<protein>
    <submittedName>
        <fullName evidence="2">Uncharacterized protein</fullName>
    </submittedName>
</protein>
<gene>
    <name evidence="2" type="ORF">DEO72_LG11g3123</name>
</gene>
<dbReference type="Proteomes" id="UP000501690">
    <property type="component" value="Linkage Group LG11"/>
</dbReference>
<evidence type="ECO:0000313" key="2">
    <source>
        <dbReference type="EMBL" id="QCE16110.1"/>
    </source>
</evidence>
<name>A0A4D6NQD7_VIGUN</name>
<organism evidence="2 3">
    <name type="scientific">Vigna unguiculata</name>
    <name type="common">Cowpea</name>
    <dbReference type="NCBI Taxonomy" id="3917"/>
    <lineage>
        <taxon>Eukaryota</taxon>
        <taxon>Viridiplantae</taxon>
        <taxon>Streptophyta</taxon>
        <taxon>Embryophyta</taxon>
        <taxon>Tracheophyta</taxon>
        <taxon>Spermatophyta</taxon>
        <taxon>Magnoliopsida</taxon>
        <taxon>eudicotyledons</taxon>
        <taxon>Gunneridae</taxon>
        <taxon>Pentapetalae</taxon>
        <taxon>rosids</taxon>
        <taxon>fabids</taxon>
        <taxon>Fabales</taxon>
        <taxon>Fabaceae</taxon>
        <taxon>Papilionoideae</taxon>
        <taxon>50 kb inversion clade</taxon>
        <taxon>NPAAA clade</taxon>
        <taxon>indigoferoid/millettioid clade</taxon>
        <taxon>Phaseoleae</taxon>
        <taxon>Vigna</taxon>
    </lineage>
</organism>
<dbReference type="EMBL" id="CP039355">
    <property type="protein sequence ID" value="QCE16110.1"/>
    <property type="molecule type" value="Genomic_DNA"/>
</dbReference>
<keyword evidence="3" id="KW-1185">Reference proteome</keyword>
<sequence length="168" mass="18239">MLRATELSCNSLSYLKTCTNRGCCRNCINRSYKSMIFFSFPNLTLSESHIFGGLTWIDTGNHNLRGSVESQNVVPPCSEGEANIPSGDTSHDNATHNGNSHNKASHNLAMQSLLAAKKKSTYLAATLLAESMLAMLAPLAISTYLAVAQPQHSSHEATHVARHQHSDL</sequence>
<evidence type="ECO:0000256" key="1">
    <source>
        <dbReference type="SAM" id="MobiDB-lite"/>
    </source>
</evidence>